<dbReference type="PANTHER" id="PTHR18968:SF167">
    <property type="entry name" value="ACETOLACTATE SYNTHASE LARGE SUBUNIT ILVB2-RELATED"/>
    <property type="match status" value="1"/>
</dbReference>
<dbReference type="Gene3D" id="3.40.50.970">
    <property type="match status" value="2"/>
</dbReference>
<dbReference type="Proteomes" id="UP001344251">
    <property type="component" value="Chromosome"/>
</dbReference>
<reference evidence="8 9" key="1">
    <citation type="submission" date="2022-10" db="EMBL/GenBank/DDBJ databases">
        <title>The complete genomes of actinobacterial strains from the NBC collection.</title>
        <authorList>
            <person name="Joergensen T.S."/>
            <person name="Alvarez Arevalo M."/>
            <person name="Sterndorff E.B."/>
            <person name="Faurdal D."/>
            <person name="Vuksanovic O."/>
            <person name="Mourched A.-S."/>
            <person name="Charusanti P."/>
            <person name="Shaw S."/>
            <person name="Blin K."/>
            <person name="Weber T."/>
        </authorList>
    </citation>
    <scope>NUCLEOTIDE SEQUENCE [LARGE SCALE GENOMIC DNA]</scope>
    <source>
        <strain evidence="8 9">NBC 01774</strain>
    </source>
</reference>
<dbReference type="Gene3D" id="3.40.50.1220">
    <property type="entry name" value="TPP-binding domain"/>
    <property type="match status" value="1"/>
</dbReference>
<evidence type="ECO:0000256" key="2">
    <source>
        <dbReference type="ARBA" id="ARBA00023052"/>
    </source>
</evidence>
<name>A0ABZ1FNR3_9ACTN</name>
<dbReference type="InterPro" id="IPR000399">
    <property type="entry name" value="TPP-bd_CS"/>
</dbReference>
<dbReference type="Pfam" id="PF02775">
    <property type="entry name" value="TPP_enzyme_C"/>
    <property type="match status" value="1"/>
</dbReference>
<feature type="region of interest" description="Disordered" evidence="4">
    <location>
        <begin position="341"/>
        <end position="371"/>
    </location>
</feature>
<evidence type="ECO:0000259" key="5">
    <source>
        <dbReference type="Pfam" id="PF00205"/>
    </source>
</evidence>
<accession>A0ABZ1FNR3</accession>
<evidence type="ECO:0000256" key="4">
    <source>
        <dbReference type="SAM" id="MobiDB-lite"/>
    </source>
</evidence>
<dbReference type="CDD" id="cd07035">
    <property type="entry name" value="TPP_PYR_POX_like"/>
    <property type="match status" value="1"/>
</dbReference>
<evidence type="ECO:0000259" key="6">
    <source>
        <dbReference type="Pfam" id="PF02775"/>
    </source>
</evidence>
<dbReference type="Pfam" id="PF00205">
    <property type="entry name" value="TPP_enzyme_M"/>
    <property type="match status" value="1"/>
</dbReference>
<gene>
    <name evidence="8" type="ORF">OG863_26360</name>
</gene>
<sequence>MSSTTPTPTQHRRNGGDLVVESLAALGADTVFGLPGQHALGVFDALRRSALRYVGLRVENNAGFAADAYARTTHGVAPLLVSTGPGALMTLAALQEAAAGSAAVLAIGSQVPLAGIGGGRHGYLHELTDQSASFRGVVKSVHTARTASQIPSAVAAAWESALSAPHGPVWLEIPQDVLLAEADVPPVAGLEARPRELLPRPELIAAAADRLTEARRPVILAGGGVVRAGAEAELLALAEQLRAPVATTFGGKGAFPWEHPLSLRSWMEDRYTTAFLEDADTLLVVGSGLGELSSNYHTFRPLGRVVQIEADLGKLESNHAALGIHADARAALAALVKEVGEREAGPDGGEDAPGPKEAGAAGSGAGDAPSPEAAVSDLLARVRDRIAGQHLDLEQQVLASVRDALPDGAVSCWDMTILAYWAWSAFDPRRTNALHSAQGAGGLGYGFPAALGVAVADPERPVLAVSGDGGAMYSIAELATARQYDLPVTWLIVDDGGYGILREYMTDAFGAATATELTRPDFVALAESFGVPALRTTPEQLRTDLAAALAAPGPSVVVLPAHLRMFAPTHLDS</sequence>
<comment type="similarity">
    <text evidence="1 3">Belongs to the TPP enzyme family.</text>
</comment>
<dbReference type="Pfam" id="PF02776">
    <property type="entry name" value="TPP_enzyme_N"/>
    <property type="match status" value="1"/>
</dbReference>
<dbReference type="InterPro" id="IPR029035">
    <property type="entry name" value="DHS-like_NAD/FAD-binding_dom"/>
</dbReference>
<dbReference type="InterPro" id="IPR045229">
    <property type="entry name" value="TPP_enz"/>
</dbReference>
<dbReference type="InterPro" id="IPR011766">
    <property type="entry name" value="TPP_enzyme_TPP-bd"/>
</dbReference>
<dbReference type="InterPro" id="IPR012000">
    <property type="entry name" value="Thiamin_PyroP_enz_cen_dom"/>
</dbReference>
<keyword evidence="2 3" id="KW-0786">Thiamine pyrophosphate</keyword>
<dbReference type="RefSeq" id="WP_326620758.1">
    <property type="nucleotide sequence ID" value="NZ_CP109106.1"/>
</dbReference>
<evidence type="ECO:0000256" key="1">
    <source>
        <dbReference type="ARBA" id="ARBA00007812"/>
    </source>
</evidence>
<dbReference type="PROSITE" id="PS00187">
    <property type="entry name" value="TPP_ENZYMES"/>
    <property type="match status" value="1"/>
</dbReference>
<evidence type="ECO:0000313" key="9">
    <source>
        <dbReference type="Proteomes" id="UP001344251"/>
    </source>
</evidence>
<dbReference type="InterPro" id="IPR029061">
    <property type="entry name" value="THDP-binding"/>
</dbReference>
<feature type="domain" description="Thiamine pyrophosphate enzyme TPP-binding" evidence="6">
    <location>
        <begin position="418"/>
        <end position="558"/>
    </location>
</feature>
<dbReference type="SUPFAM" id="SSF52467">
    <property type="entry name" value="DHS-like NAD/FAD-binding domain"/>
    <property type="match status" value="1"/>
</dbReference>
<dbReference type="CDD" id="cd00568">
    <property type="entry name" value="TPP_enzymes"/>
    <property type="match status" value="1"/>
</dbReference>
<organism evidence="8 9">
    <name type="scientific">Streptomyces decoyicus</name>
    <dbReference type="NCBI Taxonomy" id="249567"/>
    <lineage>
        <taxon>Bacteria</taxon>
        <taxon>Bacillati</taxon>
        <taxon>Actinomycetota</taxon>
        <taxon>Actinomycetes</taxon>
        <taxon>Kitasatosporales</taxon>
        <taxon>Streptomycetaceae</taxon>
        <taxon>Streptomyces</taxon>
    </lineage>
</organism>
<dbReference type="InterPro" id="IPR012001">
    <property type="entry name" value="Thiamin_PyroP_enz_TPP-bd_dom"/>
</dbReference>
<protein>
    <submittedName>
        <fullName evidence="8">Thiamine pyrophosphate-binding protein</fullName>
    </submittedName>
</protein>
<evidence type="ECO:0000313" key="8">
    <source>
        <dbReference type="EMBL" id="WSB71183.1"/>
    </source>
</evidence>
<proteinExistence type="inferred from homology"/>
<feature type="domain" description="Thiamine pyrophosphate enzyme central" evidence="5">
    <location>
        <begin position="204"/>
        <end position="335"/>
    </location>
</feature>
<dbReference type="SUPFAM" id="SSF52518">
    <property type="entry name" value="Thiamin diphosphate-binding fold (THDP-binding)"/>
    <property type="match status" value="2"/>
</dbReference>
<evidence type="ECO:0000259" key="7">
    <source>
        <dbReference type="Pfam" id="PF02776"/>
    </source>
</evidence>
<dbReference type="PANTHER" id="PTHR18968">
    <property type="entry name" value="THIAMINE PYROPHOSPHATE ENZYMES"/>
    <property type="match status" value="1"/>
</dbReference>
<keyword evidence="9" id="KW-1185">Reference proteome</keyword>
<dbReference type="EMBL" id="CP109106">
    <property type="protein sequence ID" value="WSB71183.1"/>
    <property type="molecule type" value="Genomic_DNA"/>
</dbReference>
<feature type="compositionally biased region" description="Low complexity" evidence="4">
    <location>
        <begin position="355"/>
        <end position="371"/>
    </location>
</feature>
<evidence type="ECO:0000256" key="3">
    <source>
        <dbReference type="RuleBase" id="RU362132"/>
    </source>
</evidence>
<feature type="domain" description="Thiamine pyrophosphate enzyme N-terminal TPP-binding" evidence="7">
    <location>
        <begin position="14"/>
        <end position="132"/>
    </location>
</feature>